<feature type="transmembrane region" description="Helical" evidence="11">
    <location>
        <begin position="79"/>
        <end position="95"/>
    </location>
</feature>
<comment type="subcellular location">
    <subcellularLocation>
        <location evidence="1">Cell membrane</location>
        <topology evidence="1">Multi-pass membrane protein</topology>
    </subcellularLocation>
</comment>
<accession>A0A840AS81</accession>
<feature type="transmembrane region" description="Helical" evidence="11">
    <location>
        <begin position="131"/>
        <end position="150"/>
    </location>
</feature>
<feature type="transmembrane region" description="Helical" evidence="11">
    <location>
        <begin position="218"/>
        <end position="238"/>
    </location>
</feature>
<feature type="transmembrane region" description="Helical" evidence="11">
    <location>
        <begin position="170"/>
        <end position="189"/>
    </location>
</feature>
<dbReference type="AlphaFoldDB" id="A0A840AS81"/>
<dbReference type="CDD" id="cd06579">
    <property type="entry name" value="TM_PBP1_transp_AraH_like"/>
    <property type="match status" value="1"/>
</dbReference>
<evidence type="ECO:0000256" key="5">
    <source>
        <dbReference type="ARBA" id="ARBA00022519"/>
    </source>
</evidence>
<evidence type="ECO:0000256" key="7">
    <source>
        <dbReference type="ARBA" id="ARBA00022989"/>
    </source>
</evidence>
<evidence type="ECO:0000256" key="4">
    <source>
        <dbReference type="ARBA" id="ARBA00022475"/>
    </source>
</evidence>
<feature type="transmembrane region" description="Helical" evidence="11">
    <location>
        <begin position="101"/>
        <end position="124"/>
    </location>
</feature>
<dbReference type="RefSeq" id="WP_183400132.1">
    <property type="nucleotide sequence ID" value="NZ_JACIDS010000004.1"/>
</dbReference>
<evidence type="ECO:0000256" key="11">
    <source>
        <dbReference type="SAM" id="Phobius"/>
    </source>
</evidence>
<keyword evidence="3" id="KW-0813">Transport</keyword>
<dbReference type="Proteomes" id="UP000553963">
    <property type="component" value="Unassembled WGS sequence"/>
</dbReference>
<dbReference type="EMBL" id="JACIDS010000004">
    <property type="protein sequence ID" value="MBB3932512.1"/>
    <property type="molecule type" value="Genomic_DNA"/>
</dbReference>
<proteinExistence type="predicted"/>
<keyword evidence="8 11" id="KW-0472">Membrane</keyword>
<evidence type="ECO:0000256" key="9">
    <source>
        <dbReference type="ARBA" id="ARBA00025439"/>
    </source>
</evidence>
<evidence type="ECO:0000256" key="8">
    <source>
        <dbReference type="ARBA" id="ARBA00023136"/>
    </source>
</evidence>
<evidence type="ECO:0000256" key="6">
    <source>
        <dbReference type="ARBA" id="ARBA00022692"/>
    </source>
</evidence>
<organism evidence="12 13">
    <name type="scientific">Kaistia hirudinis</name>
    <dbReference type="NCBI Taxonomy" id="1293440"/>
    <lineage>
        <taxon>Bacteria</taxon>
        <taxon>Pseudomonadati</taxon>
        <taxon>Pseudomonadota</taxon>
        <taxon>Alphaproteobacteria</taxon>
        <taxon>Hyphomicrobiales</taxon>
        <taxon>Kaistiaceae</taxon>
        <taxon>Kaistia</taxon>
    </lineage>
</organism>
<dbReference type="GO" id="GO:0005886">
    <property type="term" value="C:plasma membrane"/>
    <property type="evidence" value="ECO:0007669"/>
    <property type="project" value="UniProtKB-SubCell"/>
</dbReference>
<keyword evidence="7 11" id="KW-1133">Transmembrane helix</keyword>
<dbReference type="GO" id="GO:0022857">
    <property type="term" value="F:transmembrane transporter activity"/>
    <property type="evidence" value="ECO:0007669"/>
    <property type="project" value="InterPro"/>
</dbReference>
<comment type="subunit">
    <text evidence="2">The complex is composed of two ATP-binding proteins (LsrA), two transmembrane proteins (LsrC and LsrD) and a solute-binding protein (LsrB).</text>
</comment>
<feature type="transmembrane region" description="Helical" evidence="11">
    <location>
        <begin position="275"/>
        <end position="293"/>
    </location>
</feature>
<comment type="caution">
    <text evidence="12">The sequence shown here is derived from an EMBL/GenBank/DDBJ whole genome shotgun (WGS) entry which is preliminary data.</text>
</comment>
<evidence type="ECO:0000313" key="12">
    <source>
        <dbReference type="EMBL" id="MBB3932512.1"/>
    </source>
</evidence>
<dbReference type="Pfam" id="PF02653">
    <property type="entry name" value="BPD_transp_2"/>
    <property type="match status" value="1"/>
</dbReference>
<name>A0A840AS81_9HYPH</name>
<protein>
    <recommendedName>
        <fullName evidence="10">Autoinducer 2 import system permease protein LsrD</fullName>
    </recommendedName>
</protein>
<evidence type="ECO:0000256" key="2">
    <source>
        <dbReference type="ARBA" id="ARBA00011262"/>
    </source>
</evidence>
<dbReference type="InterPro" id="IPR001851">
    <property type="entry name" value="ABC_transp_permease"/>
</dbReference>
<keyword evidence="4" id="KW-1003">Cell membrane</keyword>
<feature type="transmembrane region" description="Helical" evidence="11">
    <location>
        <begin position="21"/>
        <end position="40"/>
    </location>
</feature>
<keyword evidence="6 11" id="KW-0812">Transmembrane</keyword>
<keyword evidence="13" id="KW-1185">Reference proteome</keyword>
<evidence type="ECO:0000256" key="3">
    <source>
        <dbReference type="ARBA" id="ARBA00022448"/>
    </source>
</evidence>
<keyword evidence="5" id="KW-0997">Cell inner membrane</keyword>
<evidence type="ECO:0000256" key="1">
    <source>
        <dbReference type="ARBA" id="ARBA00004651"/>
    </source>
</evidence>
<comment type="function">
    <text evidence="9">Part of the ABC transporter complex LsrABCD involved in autoinducer 2 (AI-2) import. Probably responsible for the translocation of the substrate across the membrane.</text>
</comment>
<evidence type="ECO:0000313" key="13">
    <source>
        <dbReference type="Proteomes" id="UP000553963"/>
    </source>
</evidence>
<dbReference type="PANTHER" id="PTHR32196">
    <property type="entry name" value="ABC TRANSPORTER PERMEASE PROTEIN YPHD-RELATED-RELATED"/>
    <property type="match status" value="1"/>
</dbReference>
<dbReference type="PANTHER" id="PTHR32196:SF71">
    <property type="entry name" value="AUTOINDUCER 2 IMPORT SYSTEM PERMEASE PROTEIN LSRD"/>
    <property type="match status" value="1"/>
</dbReference>
<feature type="transmembrane region" description="Helical" evidence="11">
    <location>
        <begin position="52"/>
        <end position="72"/>
    </location>
</feature>
<evidence type="ECO:0000256" key="10">
    <source>
        <dbReference type="ARBA" id="ARBA00039381"/>
    </source>
</evidence>
<reference evidence="12 13" key="1">
    <citation type="submission" date="2020-08" db="EMBL/GenBank/DDBJ databases">
        <title>Genomic Encyclopedia of Type Strains, Phase IV (KMG-IV): sequencing the most valuable type-strain genomes for metagenomic binning, comparative biology and taxonomic classification.</title>
        <authorList>
            <person name="Goeker M."/>
        </authorList>
    </citation>
    <scope>NUCLEOTIDE SEQUENCE [LARGE SCALE GENOMIC DNA]</scope>
    <source>
        <strain evidence="12 13">DSM 25966</strain>
    </source>
</reference>
<sequence length="327" mass="33252">MTLADTLPASRRTRRSLPVPLLLFLASAVLYVGAALYTGQLNQLGASGLVGLAQRMVGLGIVALGQTFVILAGSIDLSVANLISVSAVLASFVMQGDPAMIAPAVLLVLVVSAAVGFVNGGVVAKLGVNPLIATLGVGLILQGLLSASFNNFAGSVPEAFQGLAYGTIGIIPWSVLALLALAIIGALLLRSTRFGAHLYATGGNMDGARLAGIRTDRITILAHVICSLMAGLTGLYLASRLRSGAPWVGRDGVYDLESIAVVVIGGTLLSGGRGGVWGTLAGVLLFATLDAVFNMLGVPAFPKQVMRGAIVILAVAAYAIRNKGPVA</sequence>
<gene>
    <name evidence="12" type="ORF">GGR25_003570</name>
</gene>